<gene>
    <name evidence="3" type="ORF">SAMN05216233_10992</name>
</gene>
<dbReference type="PANTHER" id="PTHR33408">
    <property type="entry name" value="TRANSPOSASE"/>
    <property type="match status" value="1"/>
</dbReference>
<evidence type="ECO:0000313" key="4">
    <source>
        <dbReference type="Proteomes" id="UP000198870"/>
    </source>
</evidence>
<organism evidence="3 4">
    <name type="scientific">Desulfoluna spongiiphila</name>
    <dbReference type="NCBI Taxonomy" id="419481"/>
    <lineage>
        <taxon>Bacteria</taxon>
        <taxon>Pseudomonadati</taxon>
        <taxon>Thermodesulfobacteriota</taxon>
        <taxon>Desulfobacteria</taxon>
        <taxon>Desulfobacterales</taxon>
        <taxon>Desulfolunaceae</taxon>
        <taxon>Desulfoluna</taxon>
    </lineage>
</organism>
<dbReference type="STRING" id="419481.SAMN05216233_10992"/>
<dbReference type="InterPro" id="IPR047629">
    <property type="entry name" value="IS1182_transpos"/>
</dbReference>
<dbReference type="InterPro" id="IPR008490">
    <property type="entry name" value="Transposase_InsH_N"/>
</dbReference>
<name>A0A1G5G0U0_9BACT</name>
<dbReference type="InterPro" id="IPR025668">
    <property type="entry name" value="Tnp_DDE_dom"/>
</dbReference>
<protein>
    <submittedName>
        <fullName evidence="3">Transposase, IS4 family</fullName>
    </submittedName>
</protein>
<dbReference type="AlphaFoldDB" id="A0A1G5G0U0"/>
<dbReference type="OrthoDB" id="5368695at2"/>
<evidence type="ECO:0000259" key="1">
    <source>
        <dbReference type="Pfam" id="PF05598"/>
    </source>
</evidence>
<dbReference type="RefSeq" id="WP_092211162.1">
    <property type="nucleotide sequence ID" value="NZ_FMUX01000009.1"/>
</dbReference>
<evidence type="ECO:0000259" key="2">
    <source>
        <dbReference type="Pfam" id="PF13751"/>
    </source>
</evidence>
<dbReference type="Pfam" id="PF05598">
    <property type="entry name" value="DUF772"/>
    <property type="match status" value="1"/>
</dbReference>
<proteinExistence type="predicted"/>
<feature type="domain" description="Transposase DDE" evidence="2">
    <location>
        <begin position="377"/>
        <end position="507"/>
    </location>
</feature>
<evidence type="ECO:0000313" key="3">
    <source>
        <dbReference type="EMBL" id="SCY44408.1"/>
    </source>
</evidence>
<keyword evidence="4" id="KW-1185">Reference proteome</keyword>
<dbReference type="EMBL" id="FMUX01000009">
    <property type="protein sequence ID" value="SCY44408.1"/>
    <property type="molecule type" value="Genomic_DNA"/>
</dbReference>
<dbReference type="NCBIfam" id="NF033551">
    <property type="entry name" value="transpos_IS1182"/>
    <property type="match status" value="1"/>
</dbReference>
<accession>A0A1G5G0U0</accession>
<dbReference type="Pfam" id="PF13751">
    <property type="entry name" value="DDE_Tnp_1_6"/>
    <property type="match status" value="1"/>
</dbReference>
<dbReference type="Proteomes" id="UP000198870">
    <property type="component" value="Unassembled WGS sequence"/>
</dbReference>
<dbReference type="PANTHER" id="PTHR33408:SF4">
    <property type="entry name" value="TRANSPOSASE DDE DOMAIN-CONTAINING PROTEIN"/>
    <property type="match status" value="1"/>
</dbReference>
<sequence>MARYKSYSQAQSMFIPVRFDEQIIPGTFVHAIDHLVDNELDLSIFDKHFSNDKTGAPAYNPAVLLKVILYAYSLGIISSRRIASCCECHVTFIALAGDTRPHFTTIAKFVSSYGDEISVLLTRVVAICSMESLIGKKMFAIDGCKISSNASKEWSGTRKDFIRKKAKIEKSIQLILKKHQAQDKGGDEGSDMTSKEKKAVKNLKKKAKKIQAWLDEGEEKIGVRGKPIQSNLTDNESAKMATSHGVIQGYTGIAVADEKKQVIIHAEAYGSSTEHLFLKDMIDGARDTMNLAEGDADALEDTIITADTGFHSSDGLEWIEEEKIKAYIPDNQFRKRDPNFATADRHKRPIDKRKTVKKAKYFKASEFVYDPEKKKLICPAGNELYVENSNFKDQKGLKGITYAAKKTDCRVCELRAKCIRGKKVEHRHVTVFTNTMRQMDTPISRMIKRFDTPKGRFWYSRRMGTIEPVFGNIRGTLGLNRFTLRGRGKVDTQWKLFAMVHNIGKLARYAWC</sequence>
<feature type="domain" description="Transposase InsH N-terminal" evidence="1">
    <location>
        <begin position="19"/>
        <end position="110"/>
    </location>
</feature>
<reference evidence="3 4" key="1">
    <citation type="submission" date="2016-10" db="EMBL/GenBank/DDBJ databases">
        <authorList>
            <person name="de Groot N.N."/>
        </authorList>
    </citation>
    <scope>NUCLEOTIDE SEQUENCE [LARGE SCALE GENOMIC DNA]</scope>
    <source>
        <strain evidence="3 4">AA1</strain>
    </source>
</reference>